<evidence type="ECO:0000256" key="10">
    <source>
        <dbReference type="PIRNR" id="PIRNR006247"/>
    </source>
</evidence>
<dbReference type="InterPro" id="IPR004772">
    <property type="entry name" value="TrkH"/>
</dbReference>
<comment type="subcellular location">
    <subcellularLocation>
        <location evidence="10">Cell inner membrane</location>
        <topology evidence="10">Multi-pass membrane protein</topology>
    </subcellularLocation>
    <subcellularLocation>
        <location evidence="1">Cell membrane</location>
        <topology evidence="1">Multi-pass membrane protein</topology>
    </subcellularLocation>
</comment>
<keyword evidence="7 12" id="KW-1133">Transmembrane helix</keyword>
<keyword evidence="6 10" id="KW-0630">Potassium</keyword>
<dbReference type="HOGENOM" id="CLU_030708_0_1_5"/>
<dbReference type="InterPro" id="IPR003445">
    <property type="entry name" value="Cat_transpt"/>
</dbReference>
<dbReference type="PANTHER" id="PTHR32024">
    <property type="entry name" value="TRK SYSTEM POTASSIUM UPTAKE PROTEIN TRKG-RELATED"/>
    <property type="match status" value="1"/>
</dbReference>
<evidence type="ECO:0000256" key="2">
    <source>
        <dbReference type="ARBA" id="ARBA00022448"/>
    </source>
</evidence>
<feature type="transmembrane region" description="Helical" evidence="12">
    <location>
        <begin position="7"/>
        <end position="31"/>
    </location>
</feature>
<gene>
    <name evidence="13" type="ordered locus">SAR116_1886</name>
</gene>
<evidence type="ECO:0000256" key="7">
    <source>
        <dbReference type="ARBA" id="ARBA00022989"/>
    </source>
</evidence>
<keyword evidence="2 10" id="KW-0813">Transport</keyword>
<feature type="transmembrane region" description="Helical" evidence="12">
    <location>
        <begin position="391"/>
        <end position="413"/>
    </location>
</feature>
<keyword evidence="13" id="KW-0808">Transferase</keyword>
<feature type="transmembrane region" description="Helical" evidence="12">
    <location>
        <begin position="179"/>
        <end position="206"/>
    </location>
</feature>
<dbReference type="Proteomes" id="UP000007460">
    <property type="component" value="Chromosome"/>
</dbReference>
<proteinExistence type="inferred from homology"/>
<dbReference type="STRING" id="488538.SAR116_1886"/>
<evidence type="ECO:0000256" key="6">
    <source>
        <dbReference type="ARBA" id="ARBA00022958"/>
    </source>
</evidence>
<feature type="binding site" evidence="11">
    <location>
        <position position="431"/>
    </location>
    <ligand>
        <name>K(+)</name>
        <dbReference type="ChEBI" id="CHEBI:29103"/>
    </ligand>
</feature>
<dbReference type="RefSeq" id="WP_013046756.1">
    <property type="nucleotide sequence ID" value="NC_014010.1"/>
</dbReference>
<feature type="transmembrane region" description="Helical" evidence="12">
    <location>
        <begin position="133"/>
        <end position="158"/>
    </location>
</feature>
<comment type="function">
    <text evidence="10">Low-affinity potassium transport system. Interacts with Trk system potassium uptake protein TrkA.</text>
</comment>
<feature type="transmembrane region" description="Helical" evidence="12">
    <location>
        <begin position="70"/>
        <end position="91"/>
    </location>
</feature>
<keyword evidence="5 12" id="KW-0812">Transmembrane</keyword>
<organism evidence="13 14">
    <name type="scientific">Puniceispirillum marinum (strain IMCC1322)</name>
    <dbReference type="NCBI Taxonomy" id="488538"/>
    <lineage>
        <taxon>Bacteria</taxon>
        <taxon>Pseudomonadati</taxon>
        <taxon>Pseudomonadota</taxon>
        <taxon>Alphaproteobacteria</taxon>
        <taxon>Candidatus Puniceispirillales</taxon>
        <taxon>Candidatus Puniceispirillaceae</taxon>
        <taxon>Candidatus Puniceispirillum</taxon>
    </lineage>
</organism>
<keyword evidence="13" id="KW-0548">Nucleotidyltransferase</keyword>
<evidence type="ECO:0000256" key="12">
    <source>
        <dbReference type="SAM" id="Phobius"/>
    </source>
</evidence>
<feature type="binding site" evidence="11">
    <location>
        <position position="219"/>
    </location>
    <ligand>
        <name>K(+)</name>
        <dbReference type="ChEBI" id="CHEBI:29103"/>
    </ligand>
</feature>
<evidence type="ECO:0000256" key="11">
    <source>
        <dbReference type="PIRSR" id="PIRSR006247-1"/>
    </source>
</evidence>
<dbReference type="EMBL" id="CP001751">
    <property type="protein sequence ID" value="ADE40129.1"/>
    <property type="molecule type" value="Genomic_DNA"/>
</dbReference>
<feature type="transmembrane region" description="Helical" evidence="12">
    <location>
        <begin position="238"/>
        <end position="258"/>
    </location>
</feature>
<keyword evidence="14" id="KW-1185">Reference proteome</keyword>
<protein>
    <recommendedName>
        <fullName evidence="10">Trk system potassium uptake protein</fullName>
    </recommendedName>
</protein>
<feature type="transmembrane region" description="Helical" evidence="12">
    <location>
        <begin position="37"/>
        <end position="58"/>
    </location>
</feature>
<dbReference type="PIRSF" id="PIRSF006247">
    <property type="entry name" value="TrkH"/>
    <property type="match status" value="1"/>
</dbReference>
<evidence type="ECO:0000256" key="9">
    <source>
        <dbReference type="ARBA" id="ARBA00023136"/>
    </source>
</evidence>
<keyword evidence="4 10" id="KW-0633">Potassium transport</keyword>
<dbReference type="GO" id="GO:0005886">
    <property type="term" value="C:plasma membrane"/>
    <property type="evidence" value="ECO:0007669"/>
    <property type="project" value="UniProtKB-SubCell"/>
</dbReference>
<evidence type="ECO:0000256" key="5">
    <source>
        <dbReference type="ARBA" id="ARBA00022692"/>
    </source>
</evidence>
<keyword evidence="10" id="KW-0997">Cell inner membrane</keyword>
<feature type="binding site" evidence="11">
    <location>
        <position position="112"/>
    </location>
    <ligand>
        <name>K(+)</name>
        <dbReference type="ChEBI" id="CHEBI:29103"/>
    </ligand>
</feature>
<feature type="transmembrane region" description="Helical" evidence="12">
    <location>
        <begin position="270"/>
        <end position="289"/>
    </location>
</feature>
<feature type="transmembrane region" description="Helical" evidence="12">
    <location>
        <begin position="454"/>
        <end position="474"/>
    </location>
</feature>
<evidence type="ECO:0000256" key="1">
    <source>
        <dbReference type="ARBA" id="ARBA00004651"/>
    </source>
</evidence>
<dbReference type="AlphaFoldDB" id="D5BMT6"/>
<dbReference type="GO" id="GO:0046872">
    <property type="term" value="F:metal ion binding"/>
    <property type="evidence" value="ECO:0007669"/>
    <property type="project" value="UniProtKB-KW"/>
</dbReference>
<sequence length="481" mass="51628">MQFSPVLNILGLLTTILAATMLIPMCVDLYFGSGDWQVFAVSSLFTAFFGVTTWLATSQREPLDLGLRQAFLLTNGSWMLIGVFGSLPFMFSELQLSPTDALFESVSGITTTGSTVLQYIEMAPPGILMWRALLQWLGGVGIIVMAMAVLPMLSVGGMQLFRTESYERADKVVPRAAQLAGGIGLVYAGLTAAWTIMLAAAGMGIFDALTHAMTTLATGGYSTRTASIGAFDSVTIEWIVIAGMIVGSLPFAHYLAIVRGGWRNLVNDPQVRWFFILLIGLVALLAWHLSAGGYKIAHAIRESSFNTISILTGTGFGSANFSAWGGFASTMLLIAMFIGGCGGSTTCGIKVFRLQVLATTARVQISRLLRPHGVVLAYYNRKPVSSEVMDSVMAFFYVYILCFVILAILLGMMGLDFITALSGAATSISNVGPGLGNLIGAEGNFALLPDPAKWVMSFGMLLGRLELFTVLVMLNPGFWRR</sequence>
<dbReference type="PANTHER" id="PTHR32024:SF3">
    <property type="entry name" value="TRK SYSTEM POTASSIUM UPTAKE PROTEIN"/>
    <property type="match status" value="1"/>
</dbReference>
<keyword evidence="3 10" id="KW-1003">Cell membrane</keyword>
<evidence type="ECO:0000256" key="3">
    <source>
        <dbReference type="ARBA" id="ARBA00022475"/>
    </source>
</evidence>
<reference evidence="13 14" key="1">
    <citation type="journal article" date="2010" name="J. Bacteriol.">
        <title>Complete genome sequence of "Candidatus Puniceispirillum marinum" IMCC1322, a representative of the SAR116 clade in the Alphaproteobacteria.</title>
        <authorList>
            <person name="Oh H.M."/>
            <person name="Kwon K.K."/>
            <person name="Kang I."/>
            <person name="Kang S.G."/>
            <person name="Lee J.H."/>
            <person name="Kim S.J."/>
            <person name="Cho J.C."/>
        </authorList>
    </citation>
    <scope>NUCLEOTIDE SEQUENCE [LARGE SCALE GENOMIC DNA]</scope>
    <source>
        <strain evidence="13 14">IMCC1322</strain>
    </source>
</reference>
<feature type="binding site" evidence="11">
    <location>
        <position position="314"/>
    </location>
    <ligand>
        <name>K(+)</name>
        <dbReference type="ChEBI" id="CHEBI:29103"/>
    </ligand>
</feature>
<feature type="transmembrane region" description="Helical" evidence="12">
    <location>
        <begin position="321"/>
        <end position="343"/>
    </location>
</feature>
<dbReference type="KEGG" id="apb:SAR116_1886"/>
<evidence type="ECO:0000256" key="4">
    <source>
        <dbReference type="ARBA" id="ARBA00022538"/>
    </source>
</evidence>
<dbReference type="GO" id="GO:0015379">
    <property type="term" value="F:potassium:chloride symporter activity"/>
    <property type="evidence" value="ECO:0007669"/>
    <property type="project" value="InterPro"/>
</dbReference>
<keyword evidence="11" id="KW-0479">Metal-binding</keyword>
<dbReference type="GO" id="GO:0016779">
    <property type="term" value="F:nucleotidyltransferase activity"/>
    <property type="evidence" value="ECO:0007669"/>
    <property type="project" value="UniProtKB-KW"/>
</dbReference>
<keyword evidence="8 10" id="KW-0406">Ion transport</keyword>
<evidence type="ECO:0000313" key="14">
    <source>
        <dbReference type="Proteomes" id="UP000007460"/>
    </source>
</evidence>
<feature type="binding site" evidence="11">
    <location>
        <position position="430"/>
    </location>
    <ligand>
        <name>K(+)</name>
        <dbReference type="ChEBI" id="CHEBI:29103"/>
    </ligand>
</feature>
<comment type="similarity">
    <text evidence="10">Belongs to the TrkH potassium transport family.</text>
</comment>
<evidence type="ECO:0000256" key="8">
    <source>
        <dbReference type="ARBA" id="ARBA00023065"/>
    </source>
</evidence>
<dbReference type="eggNOG" id="COG0168">
    <property type="taxonomic scope" value="Bacteria"/>
</dbReference>
<accession>D5BMT6</accession>
<feature type="binding site" evidence="11">
    <location>
        <position position="111"/>
    </location>
    <ligand>
        <name>K(+)</name>
        <dbReference type="ChEBI" id="CHEBI:29103"/>
    </ligand>
</feature>
<dbReference type="OrthoDB" id="9810952at2"/>
<keyword evidence="9 10" id="KW-0472">Membrane</keyword>
<evidence type="ECO:0000313" key="13">
    <source>
        <dbReference type="EMBL" id="ADE40129.1"/>
    </source>
</evidence>
<dbReference type="Pfam" id="PF02386">
    <property type="entry name" value="TrkH"/>
    <property type="match status" value="1"/>
</dbReference>
<name>D5BMT6_PUNMI</name>